<dbReference type="InterPro" id="IPR043504">
    <property type="entry name" value="Peptidase_S1_PA_chymotrypsin"/>
</dbReference>
<dbReference type="OrthoDB" id="2345133at2759"/>
<dbReference type="EMBL" id="CAJVPS010032621">
    <property type="protein sequence ID" value="CAG8735523.1"/>
    <property type="molecule type" value="Genomic_DNA"/>
</dbReference>
<dbReference type="CDD" id="cd21112">
    <property type="entry name" value="alphaLP-like"/>
    <property type="match status" value="1"/>
</dbReference>
<protein>
    <submittedName>
        <fullName evidence="1">12584_t:CDS:1</fullName>
    </submittedName>
</protein>
<comment type="caution">
    <text evidence="1">The sequence shown here is derived from an EMBL/GenBank/DDBJ whole genome shotgun (WGS) entry which is preliminary data.</text>
</comment>
<reference evidence="1" key="1">
    <citation type="submission" date="2021-06" db="EMBL/GenBank/DDBJ databases">
        <authorList>
            <person name="Kallberg Y."/>
            <person name="Tangrot J."/>
            <person name="Rosling A."/>
        </authorList>
    </citation>
    <scope>NUCLEOTIDE SEQUENCE</scope>
    <source>
        <strain evidence="1">FL130A</strain>
    </source>
</reference>
<dbReference type="InterPro" id="IPR009003">
    <property type="entry name" value="Peptidase_S1_PA"/>
</dbReference>
<dbReference type="Proteomes" id="UP000789508">
    <property type="component" value="Unassembled WGS sequence"/>
</dbReference>
<gene>
    <name evidence="1" type="ORF">ALEPTO_LOCUS12777</name>
</gene>
<feature type="non-terminal residue" evidence="1">
    <location>
        <position position="1"/>
    </location>
</feature>
<organism evidence="1 2">
    <name type="scientific">Ambispora leptoticha</name>
    <dbReference type="NCBI Taxonomy" id="144679"/>
    <lineage>
        <taxon>Eukaryota</taxon>
        <taxon>Fungi</taxon>
        <taxon>Fungi incertae sedis</taxon>
        <taxon>Mucoromycota</taxon>
        <taxon>Glomeromycotina</taxon>
        <taxon>Glomeromycetes</taxon>
        <taxon>Archaeosporales</taxon>
        <taxon>Ambisporaceae</taxon>
        <taxon>Ambispora</taxon>
    </lineage>
</organism>
<proteinExistence type="predicted"/>
<evidence type="ECO:0000313" key="2">
    <source>
        <dbReference type="Proteomes" id="UP000789508"/>
    </source>
</evidence>
<accession>A0A9N9IHW8</accession>
<dbReference type="Gene3D" id="2.40.10.10">
    <property type="entry name" value="Trypsin-like serine proteases"/>
    <property type="match status" value="2"/>
</dbReference>
<name>A0A9N9IHW8_9GLOM</name>
<sequence length="311" mass="35508">KVKNSLATLRNTFDQILNLAESLRPLGTSCYIDIKHNYVVLQSLLLNNKLNRKFFNAVRKIRQYNEIIQFNKFGDIPSSDIDELDGMDTDNLEIQILSGDGLYNKNDRKTCSLGFWAKSNDLKFDYIVTAGHCSRNITHHRTFFYYRPWDTKIHSTYIGYMKLQESHPLDVGLIFVDNDKIINHINTKMNSTLIIRNTDSKQNDELIIYDDIAVSSHGAHICKSGHTTHVTCGYVIGFNGFFTNLKKELKSSITFSSAISGHGDSGGIVFSYKRDLKYVSLNGIHVTGSPQGYLPVEIIVRSFELKLMWKY</sequence>
<keyword evidence="2" id="KW-1185">Reference proteome</keyword>
<evidence type="ECO:0000313" key="1">
    <source>
        <dbReference type="EMBL" id="CAG8735523.1"/>
    </source>
</evidence>
<dbReference type="AlphaFoldDB" id="A0A9N9IHW8"/>
<dbReference type="SUPFAM" id="SSF50494">
    <property type="entry name" value="Trypsin-like serine proteases"/>
    <property type="match status" value="1"/>
</dbReference>